<dbReference type="AlphaFoldDB" id="H8H2M4"/>
<keyword evidence="1" id="KW-0614">Plasmid</keyword>
<name>H8H2M4_DEIGI</name>
<evidence type="ECO:0000313" key="2">
    <source>
        <dbReference type="Proteomes" id="UP000007575"/>
    </source>
</evidence>
<dbReference type="HOGENOM" id="CLU_147413_0_0_0"/>
<evidence type="ECO:0000313" key="1">
    <source>
        <dbReference type="EMBL" id="AFD27771.1"/>
    </source>
</evidence>
<dbReference type="RefSeq" id="WP_014686863.1">
    <property type="nucleotide sequence ID" value="NC_017791.1"/>
</dbReference>
<dbReference type="InterPro" id="IPR046644">
    <property type="entry name" value="DUF6756"/>
</dbReference>
<protein>
    <submittedName>
        <fullName evidence="1">Uncharacterized protein</fullName>
    </submittedName>
</protein>
<accession>H8H2M4</accession>
<dbReference type="EMBL" id="CP002193">
    <property type="protein sequence ID" value="AFD27771.1"/>
    <property type="molecule type" value="Genomic_DNA"/>
</dbReference>
<reference evidence="1 2" key="1">
    <citation type="journal article" date="2012" name="PLoS ONE">
        <title>Genome sequence and transcriptome analysis of the radioresistant bacterium Deinococcus gobiensis: insights into the extreme environmental adaptations.</title>
        <authorList>
            <person name="Yuan M."/>
            <person name="Chen M."/>
            <person name="Zhang W."/>
            <person name="Lu W."/>
            <person name="Wang J."/>
            <person name="Yang M."/>
            <person name="Zhao P."/>
            <person name="Tang R."/>
            <person name="Li X."/>
            <person name="Hao Y."/>
            <person name="Zhou Z."/>
            <person name="Zhan Y."/>
            <person name="Yu H."/>
            <person name="Teng C."/>
            <person name="Yan Y."/>
            <person name="Ping S."/>
            <person name="Wang Y."/>
            <person name="Lin M."/>
        </authorList>
    </citation>
    <scope>NUCLEOTIDE SEQUENCE [LARGE SCALE GENOMIC DNA]</scope>
    <source>
        <strain evidence="2">DSM 21396 / JCM 16679 / CGMCC 1.7299 / I-0</strain>
        <plasmid evidence="1">P2</plasmid>
    </source>
</reference>
<keyword evidence="2" id="KW-1185">Reference proteome</keyword>
<organism evidence="1 2">
    <name type="scientific">Deinococcus gobiensis (strain DSM 21396 / JCM 16679 / CGMCC 1.7299 / I-0)</name>
    <dbReference type="NCBI Taxonomy" id="745776"/>
    <lineage>
        <taxon>Bacteria</taxon>
        <taxon>Thermotogati</taxon>
        <taxon>Deinococcota</taxon>
        <taxon>Deinococci</taxon>
        <taxon>Deinococcales</taxon>
        <taxon>Deinococcaceae</taxon>
        <taxon>Deinococcus</taxon>
    </lineage>
</organism>
<dbReference type="KEGG" id="dgo:DGo_PB0502"/>
<sequence length="166" mass="19331">MRADIATAMNALQLPPEDLVPVRSIRYSAVLSRILETFTIYGAQGRDHPWLWEGFKGEHYAIYLDKPEGYRWLPRLLPPDERVWLLTEDWERRKHDGNYWVFEGRIGTIEAVLGELFAFEYYIVDKKYEWLLCKNHHNVLIGVGSRIIKRLQAAESTPIASRDSGA</sequence>
<gene>
    <name evidence="1" type="ordered locus">DGo_PB0502</name>
</gene>
<proteinExistence type="predicted"/>
<dbReference type="OrthoDB" id="9181133at2"/>
<geneLocation type="plasmid" evidence="1 2">
    <name>P2</name>
</geneLocation>
<dbReference type="Proteomes" id="UP000007575">
    <property type="component" value="Plasmid P2"/>
</dbReference>
<dbReference type="Pfam" id="PF20541">
    <property type="entry name" value="DUF6756"/>
    <property type="match status" value="1"/>
</dbReference>